<dbReference type="VEuPathDB" id="VectorBase:ISCW023221"/>
<keyword evidence="4" id="KW-1185">Reference proteome</keyword>
<accession>B7QJA4</accession>
<reference evidence="3" key="2">
    <citation type="submission" date="2020-05" db="UniProtKB">
        <authorList>
            <consortium name="EnsemblMetazoa"/>
        </authorList>
    </citation>
    <scope>IDENTIFICATION</scope>
    <source>
        <strain evidence="3">wikel</strain>
    </source>
</reference>
<evidence type="ECO:0000256" key="1">
    <source>
        <dbReference type="SAM" id="MobiDB-lite"/>
    </source>
</evidence>
<dbReference type="EMBL" id="DS950928">
    <property type="protein sequence ID" value="EEC18926.1"/>
    <property type="molecule type" value="Genomic_DNA"/>
</dbReference>
<dbReference type="HOGENOM" id="CLU_1385574_0_0_1"/>
<dbReference type="VEuPathDB" id="VectorBase:ISCI023221"/>
<reference evidence="2 4" key="1">
    <citation type="submission" date="2008-03" db="EMBL/GenBank/DDBJ databases">
        <title>Annotation of Ixodes scapularis.</title>
        <authorList>
            <consortium name="Ixodes scapularis Genome Project Consortium"/>
            <person name="Caler E."/>
            <person name="Hannick L.I."/>
            <person name="Bidwell S."/>
            <person name="Joardar V."/>
            <person name="Thiagarajan M."/>
            <person name="Amedeo P."/>
            <person name="Galinsky K.J."/>
            <person name="Schobel S."/>
            <person name="Inman J."/>
            <person name="Hostetler J."/>
            <person name="Miller J."/>
            <person name="Hammond M."/>
            <person name="Megy K."/>
            <person name="Lawson D."/>
            <person name="Kodira C."/>
            <person name="Sutton G."/>
            <person name="Meyer J."/>
            <person name="Hill C.A."/>
            <person name="Birren B."/>
            <person name="Nene V."/>
            <person name="Collins F."/>
            <person name="Alarcon-Chaidez F."/>
            <person name="Wikel S."/>
            <person name="Strausberg R."/>
        </authorList>
    </citation>
    <scope>NUCLEOTIDE SEQUENCE [LARGE SCALE GENOMIC DNA]</scope>
    <source>
        <strain evidence="4">Wikel</strain>
        <strain evidence="2">Wikel colony</strain>
    </source>
</reference>
<evidence type="ECO:0000313" key="3">
    <source>
        <dbReference type="EnsemblMetazoa" id="ISCW023221-PA"/>
    </source>
</evidence>
<gene>
    <name evidence="2" type="ORF">IscW_ISCW023221</name>
</gene>
<evidence type="ECO:0000313" key="2">
    <source>
        <dbReference type="EMBL" id="EEC18926.1"/>
    </source>
</evidence>
<dbReference type="AlphaFoldDB" id="B7QJA4"/>
<organism>
    <name type="scientific">Ixodes scapularis</name>
    <name type="common">Black-legged tick</name>
    <name type="synonym">Deer tick</name>
    <dbReference type="NCBI Taxonomy" id="6945"/>
    <lineage>
        <taxon>Eukaryota</taxon>
        <taxon>Metazoa</taxon>
        <taxon>Ecdysozoa</taxon>
        <taxon>Arthropoda</taxon>
        <taxon>Chelicerata</taxon>
        <taxon>Arachnida</taxon>
        <taxon>Acari</taxon>
        <taxon>Parasitiformes</taxon>
        <taxon>Ixodida</taxon>
        <taxon>Ixodoidea</taxon>
        <taxon>Ixodidae</taxon>
        <taxon>Ixodinae</taxon>
        <taxon>Ixodes</taxon>
    </lineage>
</organism>
<feature type="compositionally biased region" description="Gly residues" evidence="1">
    <location>
        <begin position="73"/>
        <end position="82"/>
    </location>
</feature>
<feature type="region of interest" description="Disordered" evidence="1">
    <location>
        <begin position="149"/>
        <end position="174"/>
    </location>
</feature>
<dbReference type="InParanoid" id="B7QJA4"/>
<dbReference type="PaxDb" id="6945-B7QJA4"/>
<feature type="compositionally biased region" description="Basic and acidic residues" evidence="1">
    <location>
        <begin position="87"/>
        <end position="106"/>
    </location>
</feature>
<proteinExistence type="predicted"/>
<dbReference type="EnsemblMetazoa" id="ISCW023221-RA">
    <property type="protein sequence ID" value="ISCW023221-PA"/>
    <property type="gene ID" value="ISCW023221"/>
</dbReference>
<feature type="region of interest" description="Disordered" evidence="1">
    <location>
        <begin position="1"/>
        <end position="37"/>
    </location>
</feature>
<feature type="compositionally biased region" description="Polar residues" evidence="1">
    <location>
        <begin position="159"/>
        <end position="174"/>
    </location>
</feature>
<name>B7QJA4_IXOSC</name>
<feature type="region of interest" description="Disordered" evidence="1">
    <location>
        <begin position="63"/>
        <end position="129"/>
    </location>
</feature>
<feature type="compositionally biased region" description="Basic and acidic residues" evidence="1">
    <location>
        <begin position="15"/>
        <end position="26"/>
    </location>
</feature>
<sequence>MPPAHVSLGELLDGDPSRNRLSDNRCARSRGPRSTARPQIGRECCVVVFRRGTRALGDCARVPGGRRTISPGHAGGSSGGDFAGPLGRRERISEKARSPEQAERPLRNPKATAFGSNTEMARSHRKRIRKREADPRVLNHKAARIERLDGAFTLEADPQTGSGSARSQPQSGQDQPIVVLALQQTNQLRNAMFTSVT</sequence>
<dbReference type="EMBL" id="ABJB010651974">
    <property type="status" value="NOT_ANNOTATED_CDS"/>
    <property type="molecule type" value="Genomic_DNA"/>
</dbReference>
<evidence type="ECO:0000313" key="4">
    <source>
        <dbReference type="Proteomes" id="UP000001555"/>
    </source>
</evidence>
<protein>
    <submittedName>
        <fullName evidence="2 3">Uncharacterized protein</fullName>
    </submittedName>
</protein>
<dbReference type="Proteomes" id="UP000001555">
    <property type="component" value="Unassembled WGS sequence"/>
</dbReference>